<evidence type="ECO:0000313" key="1">
    <source>
        <dbReference type="EMBL" id="KAJ8114428.1"/>
    </source>
</evidence>
<dbReference type="EMBL" id="JAPHNI010000194">
    <property type="protein sequence ID" value="KAJ8114428.1"/>
    <property type="molecule type" value="Genomic_DNA"/>
</dbReference>
<protein>
    <submittedName>
        <fullName evidence="1">Uncharacterized protein</fullName>
    </submittedName>
</protein>
<gene>
    <name evidence="1" type="ORF">OPT61_g3696</name>
</gene>
<proteinExistence type="predicted"/>
<reference evidence="1" key="1">
    <citation type="submission" date="2022-11" db="EMBL/GenBank/DDBJ databases">
        <title>Genome Sequence of Boeremia exigua.</title>
        <authorList>
            <person name="Buettner E."/>
        </authorList>
    </citation>
    <scope>NUCLEOTIDE SEQUENCE</scope>
    <source>
        <strain evidence="1">CU02</strain>
    </source>
</reference>
<sequence length="331" mass="36843">MTSLGESTRISHGLQPGFANIPNVLLSPMIRQSGLVFAILLILFFFCRQYVFEAALDRGLIYKRTWPTLNARQKRGFVNHHLSFVAKTFVLLFAIYPFFAVATGHADFHTPMFGHGVGFSHRSDGFTMGDALYLAIMVVSVMYAHELAYREGISPVAVAHHVGVLVMGQLTLYWSASNKHQPDAALEAVLALFWGFYDLVVEVPPHVTMIIYRNPDVATSTQLRSFCVAFWCSLIGTAAETATIFGLYGALWHKWTLTMKIMIPILHCIFTAAQLWGEKCTWDLWQQEKRKAARRHEDGDKALGGGEGKAFGATDDNQQKVMASHVVSAGN</sequence>
<accession>A0ACC2IH01</accession>
<keyword evidence="2" id="KW-1185">Reference proteome</keyword>
<organism evidence="1 2">
    <name type="scientific">Boeremia exigua</name>
    <dbReference type="NCBI Taxonomy" id="749465"/>
    <lineage>
        <taxon>Eukaryota</taxon>
        <taxon>Fungi</taxon>
        <taxon>Dikarya</taxon>
        <taxon>Ascomycota</taxon>
        <taxon>Pezizomycotina</taxon>
        <taxon>Dothideomycetes</taxon>
        <taxon>Pleosporomycetidae</taxon>
        <taxon>Pleosporales</taxon>
        <taxon>Pleosporineae</taxon>
        <taxon>Didymellaceae</taxon>
        <taxon>Boeremia</taxon>
    </lineage>
</organism>
<dbReference type="Proteomes" id="UP001153331">
    <property type="component" value="Unassembled WGS sequence"/>
</dbReference>
<comment type="caution">
    <text evidence="1">The sequence shown here is derived from an EMBL/GenBank/DDBJ whole genome shotgun (WGS) entry which is preliminary data.</text>
</comment>
<name>A0ACC2IH01_9PLEO</name>
<evidence type="ECO:0000313" key="2">
    <source>
        <dbReference type="Proteomes" id="UP001153331"/>
    </source>
</evidence>